<evidence type="ECO:0000256" key="3">
    <source>
        <dbReference type="ARBA" id="ARBA00022989"/>
    </source>
</evidence>
<evidence type="ECO:0000256" key="1">
    <source>
        <dbReference type="ARBA" id="ARBA00004141"/>
    </source>
</evidence>
<evidence type="ECO:0000256" key="5">
    <source>
        <dbReference type="SAM" id="MobiDB-lite"/>
    </source>
</evidence>
<feature type="compositionally biased region" description="Low complexity" evidence="5">
    <location>
        <begin position="74"/>
        <end position="87"/>
    </location>
</feature>
<reference evidence="8" key="1">
    <citation type="journal article" date="2023" name="Mol. Phylogenet. Evol.">
        <title>Genome-scale phylogeny and comparative genomics of the fungal order Sordariales.</title>
        <authorList>
            <person name="Hensen N."/>
            <person name="Bonometti L."/>
            <person name="Westerberg I."/>
            <person name="Brannstrom I.O."/>
            <person name="Guillou S."/>
            <person name="Cros-Aarteil S."/>
            <person name="Calhoun S."/>
            <person name="Haridas S."/>
            <person name="Kuo A."/>
            <person name="Mondo S."/>
            <person name="Pangilinan J."/>
            <person name="Riley R."/>
            <person name="LaButti K."/>
            <person name="Andreopoulos B."/>
            <person name="Lipzen A."/>
            <person name="Chen C."/>
            <person name="Yan M."/>
            <person name="Daum C."/>
            <person name="Ng V."/>
            <person name="Clum A."/>
            <person name="Steindorff A."/>
            <person name="Ohm R.A."/>
            <person name="Martin F."/>
            <person name="Silar P."/>
            <person name="Natvig D.O."/>
            <person name="Lalanne C."/>
            <person name="Gautier V."/>
            <person name="Ament-Velasquez S.L."/>
            <person name="Kruys A."/>
            <person name="Hutchinson M.I."/>
            <person name="Powell A.J."/>
            <person name="Barry K."/>
            <person name="Miller A.N."/>
            <person name="Grigoriev I.V."/>
            <person name="Debuchy R."/>
            <person name="Gladieux P."/>
            <person name="Hiltunen Thoren M."/>
            <person name="Johannesson H."/>
        </authorList>
    </citation>
    <scope>NUCLEOTIDE SEQUENCE</scope>
    <source>
        <strain evidence="8">PSN243</strain>
    </source>
</reference>
<name>A0AAV9GWP7_9PEZI</name>
<feature type="compositionally biased region" description="Pro residues" evidence="5">
    <location>
        <begin position="62"/>
        <end position="73"/>
    </location>
</feature>
<evidence type="ECO:0000256" key="4">
    <source>
        <dbReference type="ARBA" id="ARBA00023136"/>
    </source>
</evidence>
<evidence type="ECO:0000256" key="6">
    <source>
        <dbReference type="SAM" id="Phobius"/>
    </source>
</evidence>
<dbReference type="GO" id="GO:0005783">
    <property type="term" value="C:endoplasmic reticulum"/>
    <property type="evidence" value="ECO:0007669"/>
    <property type="project" value="TreeGrafter"/>
</dbReference>
<comment type="caution">
    <text evidence="8">The sequence shown here is derived from an EMBL/GenBank/DDBJ whole genome shotgun (WGS) entry which is preliminary data.</text>
</comment>
<feature type="compositionally biased region" description="Polar residues" evidence="5">
    <location>
        <begin position="20"/>
        <end position="29"/>
    </location>
</feature>
<dbReference type="PANTHER" id="PTHR46346">
    <property type="entry name" value="PHOSPHATIDYLINOSITOL N-ACETYLGLUCOSAMINYLTRANSFERASE SUBUNIT P"/>
    <property type="match status" value="1"/>
</dbReference>
<feature type="transmembrane region" description="Helical" evidence="6">
    <location>
        <begin position="111"/>
        <end position="130"/>
    </location>
</feature>
<dbReference type="PANTHER" id="PTHR46346:SF1">
    <property type="entry name" value="PHOSPHATIDYLINOSITOL N-ACETYLGLUCOSAMINYLTRANSFERASE SUBUNIT P"/>
    <property type="match status" value="1"/>
</dbReference>
<dbReference type="GO" id="GO:0006506">
    <property type="term" value="P:GPI anchor biosynthetic process"/>
    <property type="evidence" value="ECO:0007669"/>
    <property type="project" value="TreeGrafter"/>
</dbReference>
<sequence>MPITSEEEEDDGDFPLLSANHLSASDASTSDGHSSASEDEDEDEPHPPPQPFSQHTFAPPFYGRPPTPLPPSPSLTSLLRPSRPTTPDQSDDDNPAEPLPRASPKVPTYEYYGFVLYLFSSLCFLIYLLWSYLPSPFLHALGIYYYPNRWWSLAIPSFLVMLYVYIYVALAAYNTEIMTLPLGSIETIVDEAAKVAVVDSKGRLKVDGGRRRGERRSRLREEGLVAPGGGLNWRNVWNEGTDAVMDVPLAGVCEVLYGQRRDVDEEIEAGDADVAITWI</sequence>
<feature type="region of interest" description="Disordered" evidence="5">
    <location>
        <begin position="1"/>
        <end position="102"/>
    </location>
</feature>
<dbReference type="InterPro" id="IPR013717">
    <property type="entry name" value="PIG-P"/>
</dbReference>
<dbReference type="Pfam" id="PF08510">
    <property type="entry name" value="PIG-P"/>
    <property type="match status" value="1"/>
</dbReference>
<dbReference type="InterPro" id="IPR052263">
    <property type="entry name" value="GPI_Anchor_Biosynth"/>
</dbReference>
<keyword evidence="2 6" id="KW-0812">Transmembrane</keyword>
<evidence type="ECO:0000259" key="7">
    <source>
        <dbReference type="Pfam" id="PF08510"/>
    </source>
</evidence>
<gene>
    <name evidence="8" type="ORF">QBC34DRAFT_294804</name>
</gene>
<dbReference type="GO" id="GO:0016020">
    <property type="term" value="C:membrane"/>
    <property type="evidence" value="ECO:0007669"/>
    <property type="project" value="UniProtKB-SubCell"/>
</dbReference>
<feature type="domain" description="PIG-P" evidence="7">
    <location>
        <begin position="108"/>
        <end position="257"/>
    </location>
</feature>
<organism evidence="8 9">
    <name type="scientific">Podospora aff. communis PSN243</name>
    <dbReference type="NCBI Taxonomy" id="3040156"/>
    <lineage>
        <taxon>Eukaryota</taxon>
        <taxon>Fungi</taxon>
        <taxon>Dikarya</taxon>
        <taxon>Ascomycota</taxon>
        <taxon>Pezizomycotina</taxon>
        <taxon>Sordariomycetes</taxon>
        <taxon>Sordariomycetidae</taxon>
        <taxon>Sordariales</taxon>
        <taxon>Podosporaceae</taxon>
        <taxon>Podospora</taxon>
    </lineage>
</organism>
<dbReference type="EMBL" id="MU865927">
    <property type="protein sequence ID" value="KAK4451603.1"/>
    <property type="molecule type" value="Genomic_DNA"/>
</dbReference>
<proteinExistence type="predicted"/>
<feature type="compositionally biased region" description="Acidic residues" evidence="5">
    <location>
        <begin position="1"/>
        <end position="13"/>
    </location>
</feature>
<keyword evidence="4 6" id="KW-0472">Membrane</keyword>
<evidence type="ECO:0000256" key="2">
    <source>
        <dbReference type="ARBA" id="ARBA00022692"/>
    </source>
</evidence>
<comment type="subcellular location">
    <subcellularLocation>
        <location evidence="1">Membrane</location>
        <topology evidence="1">Multi-pass membrane protein</topology>
    </subcellularLocation>
</comment>
<reference evidence="8" key="2">
    <citation type="submission" date="2023-05" db="EMBL/GenBank/DDBJ databases">
        <authorList>
            <consortium name="Lawrence Berkeley National Laboratory"/>
            <person name="Steindorff A."/>
            <person name="Hensen N."/>
            <person name="Bonometti L."/>
            <person name="Westerberg I."/>
            <person name="Brannstrom I.O."/>
            <person name="Guillou S."/>
            <person name="Cros-Aarteil S."/>
            <person name="Calhoun S."/>
            <person name="Haridas S."/>
            <person name="Kuo A."/>
            <person name="Mondo S."/>
            <person name="Pangilinan J."/>
            <person name="Riley R."/>
            <person name="Labutti K."/>
            <person name="Andreopoulos B."/>
            <person name="Lipzen A."/>
            <person name="Chen C."/>
            <person name="Yanf M."/>
            <person name="Daum C."/>
            <person name="Ng V."/>
            <person name="Clum A."/>
            <person name="Ohm R."/>
            <person name="Martin F."/>
            <person name="Silar P."/>
            <person name="Natvig D."/>
            <person name="Lalanne C."/>
            <person name="Gautier V."/>
            <person name="Ament-Velasquez S.L."/>
            <person name="Kruys A."/>
            <person name="Hutchinson M.I."/>
            <person name="Powell A.J."/>
            <person name="Barry K."/>
            <person name="Miller A.N."/>
            <person name="Grigoriev I.V."/>
            <person name="Debuchy R."/>
            <person name="Gladieux P."/>
            <person name="Thoren M.H."/>
            <person name="Johannesson H."/>
        </authorList>
    </citation>
    <scope>NUCLEOTIDE SEQUENCE</scope>
    <source>
        <strain evidence="8">PSN243</strain>
    </source>
</reference>
<keyword evidence="9" id="KW-1185">Reference proteome</keyword>
<keyword evidence="3 6" id="KW-1133">Transmembrane helix</keyword>
<dbReference type="AlphaFoldDB" id="A0AAV9GWP7"/>
<feature type="transmembrane region" description="Helical" evidence="6">
    <location>
        <begin position="150"/>
        <end position="173"/>
    </location>
</feature>
<evidence type="ECO:0000313" key="9">
    <source>
        <dbReference type="Proteomes" id="UP001321760"/>
    </source>
</evidence>
<protein>
    <submittedName>
        <fullName evidence="8">PIG-P-domain-containing protein</fullName>
    </submittedName>
</protein>
<evidence type="ECO:0000313" key="8">
    <source>
        <dbReference type="EMBL" id="KAK4451603.1"/>
    </source>
</evidence>
<dbReference type="Proteomes" id="UP001321760">
    <property type="component" value="Unassembled WGS sequence"/>
</dbReference>
<accession>A0AAV9GWP7</accession>